<keyword evidence="1" id="KW-0479">Metal-binding</keyword>
<evidence type="ECO:0000313" key="5">
    <source>
        <dbReference type="Proteomes" id="UP000799436"/>
    </source>
</evidence>
<dbReference type="EMBL" id="ML995818">
    <property type="protein sequence ID" value="KAF2771633.1"/>
    <property type="molecule type" value="Genomic_DNA"/>
</dbReference>
<accession>A0A6G1LFA7</accession>
<evidence type="ECO:0000259" key="3">
    <source>
        <dbReference type="PROSITE" id="PS50157"/>
    </source>
</evidence>
<gene>
    <name evidence="4" type="ORF">EJ03DRAFT_20354</name>
</gene>
<dbReference type="SUPFAM" id="SSF57667">
    <property type="entry name" value="beta-beta-alpha zinc fingers"/>
    <property type="match status" value="1"/>
</dbReference>
<keyword evidence="1" id="KW-0862">Zinc</keyword>
<dbReference type="PROSITE" id="PS50157">
    <property type="entry name" value="ZINC_FINGER_C2H2_2"/>
    <property type="match status" value="1"/>
</dbReference>
<sequence length="321" mass="35513">MSRLNLADGDNTLGPSHLVQQDVVDNGVWTLDDVLNDCLMSSNSLSSISGEGANGLLSTVKPAFGDFFEDDPSLELLDIGPFACNTQHDFTESVGRQCSGQESCLKPKGLDCKMWATAALDAKMCRICCSRFETPKLLEKHAAHSHHRIYVCDQPWCSKDYCRRDVLIRHKATHRQGHLHSCKVCSRGGISKAFKRRDHLTQHMKNCHSTDSCFDSTERQPGCPEGENGPSQPGGLLPRPDSAIAGLSLQSVDGSRDTQHRRSGRAYRCEKVEAFENALTGIMGSESDVLEVLKKCWSLHDRATKDDVADHVKKFVERPTT</sequence>
<feature type="region of interest" description="Disordered" evidence="2">
    <location>
        <begin position="211"/>
        <end position="240"/>
    </location>
</feature>
<organism evidence="4 5">
    <name type="scientific">Teratosphaeria nubilosa</name>
    <dbReference type="NCBI Taxonomy" id="161662"/>
    <lineage>
        <taxon>Eukaryota</taxon>
        <taxon>Fungi</taxon>
        <taxon>Dikarya</taxon>
        <taxon>Ascomycota</taxon>
        <taxon>Pezizomycotina</taxon>
        <taxon>Dothideomycetes</taxon>
        <taxon>Dothideomycetidae</taxon>
        <taxon>Mycosphaerellales</taxon>
        <taxon>Teratosphaeriaceae</taxon>
        <taxon>Teratosphaeria</taxon>
    </lineage>
</organism>
<dbReference type="InterPro" id="IPR013087">
    <property type="entry name" value="Znf_C2H2_type"/>
</dbReference>
<feature type="domain" description="C2H2-type" evidence="3">
    <location>
        <begin position="150"/>
        <end position="174"/>
    </location>
</feature>
<protein>
    <recommendedName>
        <fullName evidence="3">C2H2-type domain-containing protein</fullName>
    </recommendedName>
</protein>
<dbReference type="Gene3D" id="3.30.160.60">
    <property type="entry name" value="Classic Zinc Finger"/>
    <property type="match status" value="1"/>
</dbReference>
<evidence type="ECO:0000256" key="2">
    <source>
        <dbReference type="SAM" id="MobiDB-lite"/>
    </source>
</evidence>
<evidence type="ECO:0000313" key="4">
    <source>
        <dbReference type="EMBL" id="KAF2771633.1"/>
    </source>
</evidence>
<keyword evidence="5" id="KW-1185">Reference proteome</keyword>
<keyword evidence="1" id="KW-0863">Zinc-finger</keyword>
<name>A0A6G1LFA7_9PEZI</name>
<proteinExistence type="predicted"/>
<evidence type="ECO:0000256" key="1">
    <source>
        <dbReference type="PROSITE-ProRule" id="PRU00042"/>
    </source>
</evidence>
<dbReference type="InterPro" id="IPR036236">
    <property type="entry name" value="Znf_C2H2_sf"/>
</dbReference>
<dbReference type="Proteomes" id="UP000799436">
    <property type="component" value="Unassembled WGS sequence"/>
</dbReference>
<dbReference type="SMART" id="SM00355">
    <property type="entry name" value="ZnF_C2H2"/>
    <property type="match status" value="3"/>
</dbReference>
<dbReference type="PROSITE" id="PS00028">
    <property type="entry name" value="ZINC_FINGER_C2H2_1"/>
    <property type="match status" value="1"/>
</dbReference>
<dbReference type="OrthoDB" id="2687452at2759"/>
<dbReference type="GO" id="GO:0008270">
    <property type="term" value="F:zinc ion binding"/>
    <property type="evidence" value="ECO:0007669"/>
    <property type="project" value="UniProtKB-KW"/>
</dbReference>
<reference evidence="4" key="1">
    <citation type="journal article" date="2020" name="Stud. Mycol.">
        <title>101 Dothideomycetes genomes: a test case for predicting lifestyles and emergence of pathogens.</title>
        <authorList>
            <person name="Haridas S."/>
            <person name="Albert R."/>
            <person name="Binder M."/>
            <person name="Bloem J."/>
            <person name="Labutti K."/>
            <person name="Salamov A."/>
            <person name="Andreopoulos B."/>
            <person name="Baker S."/>
            <person name="Barry K."/>
            <person name="Bills G."/>
            <person name="Bluhm B."/>
            <person name="Cannon C."/>
            <person name="Castanera R."/>
            <person name="Culley D."/>
            <person name="Daum C."/>
            <person name="Ezra D."/>
            <person name="Gonzalez J."/>
            <person name="Henrissat B."/>
            <person name="Kuo A."/>
            <person name="Liang C."/>
            <person name="Lipzen A."/>
            <person name="Lutzoni F."/>
            <person name="Magnuson J."/>
            <person name="Mondo S."/>
            <person name="Nolan M."/>
            <person name="Ohm R."/>
            <person name="Pangilinan J."/>
            <person name="Park H.-J."/>
            <person name="Ramirez L."/>
            <person name="Alfaro M."/>
            <person name="Sun H."/>
            <person name="Tritt A."/>
            <person name="Yoshinaga Y."/>
            <person name="Zwiers L.-H."/>
            <person name="Turgeon B."/>
            <person name="Goodwin S."/>
            <person name="Spatafora J."/>
            <person name="Crous P."/>
            <person name="Grigoriev I."/>
        </authorList>
    </citation>
    <scope>NUCLEOTIDE SEQUENCE</scope>
    <source>
        <strain evidence="4">CBS 116005</strain>
    </source>
</reference>
<dbReference type="AlphaFoldDB" id="A0A6G1LFA7"/>